<dbReference type="KEGG" id="wcp:H9Q76_12615"/>
<dbReference type="RefSeq" id="WP_021985912.1">
    <property type="nucleotide sequence ID" value="NZ_CP060632.1"/>
</dbReference>
<evidence type="ECO:0000313" key="2">
    <source>
        <dbReference type="Proteomes" id="UP000515819"/>
    </source>
</evidence>
<accession>A0A7G9FLV3</accession>
<proteinExistence type="predicted"/>
<dbReference type="AlphaFoldDB" id="A0A7G9FLV3"/>
<name>A0A7G9FLV3_9FIRM</name>
<organism evidence="1 2">
    <name type="scientific">Wujia chipingensis</name>
    <dbReference type="NCBI Taxonomy" id="2763670"/>
    <lineage>
        <taxon>Bacteria</taxon>
        <taxon>Bacillati</taxon>
        <taxon>Bacillota</taxon>
        <taxon>Clostridia</taxon>
        <taxon>Lachnospirales</taxon>
        <taxon>Lachnospiraceae</taxon>
        <taxon>Wujia</taxon>
    </lineage>
</organism>
<reference evidence="1 2" key="1">
    <citation type="submission" date="2020-08" db="EMBL/GenBank/DDBJ databases">
        <authorList>
            <person name="Liu C."/>
            <person name="Sun Q."/>
        </authorList>
    </citation>
    <scope>NUCLEOTIDE SEQUENCE [LARGE SCALE GENOMIC DNA]</scope>
    <source>
        <strain evidence="1 2">NSJ-4</strain>
    </source>
</reference>
<gene>
    <name evidence="1" type="ORF">H9Q76_12615</name>
</gene>
<evidence type="ECO:0000313" key="1">
    <source>
        <dbReference type="EMBL" id="QNL99534.1"/>
    </source>
</evidence>
<dbReference type="EMBL" id="CP060632">
    <property type="protein sequence ID" value="QNL99534.1"/>
    <property type="molecule type" value="Genomic_DNA"/>
</dbReference>
<keyword evidence="2" id="KW-1185">Reference proteome</keyword>
<sequence>MDGKTYAYAVVARKDQPGLVLCYEDVTGYKEVDNELSLDTLLSGNNFTMEATIIITDGASIINSNDETKKNKSISGTVVETAEKQGWDG</sequence>
<protein>
    <submittedName>
        <fullName evidence="1">Uncharacterized protein</fullName>
    </submittedName>
</protein>
<dbReference type="Proteomes" id="UP000515819">
    <property type="component" value="Chromosome"/>
</dbReference>